<dbReference type="EMBL" id="LJHD01000291">
    <property type="protein sequence ID" value="ONI38442.1"/>
    <property type="molecule type" value="Genomic_DNA"/>
</dbReference>
<reference evidence="1" key="1">
    <citation type="submission" date="2016-08" db="EMBL/GenBank/DDBJ databases">
        <authorList>
            <person name="Ngugi D.K."/>
            <person name="Miyake S."/>
            <person name="Stingl U."/>
        </authorList>
    </citation>
    <scope>NUCLEOTIDE SEQUENCE</scope>
    <source>
        <strain evidence="1">SCG-D08WGA-EpuloA1</strain>
    </source>
</reference>
<evidence type="ECO:0000313" key="2">
    <source>
        <dbReference type="Proteomes" id="UP000188637"/>
    </source>
</evidence>
<gene>
    <name evidence="1" type="ORF">AN640_02555</name>
</gene>
<comment type="caution">
    <text evidence="1">The sequence shown here is derived from an EMBL/GenBank/DDBJ whole genome shotgun (WGS) entry which is preliminary data.</text>
</comment>
<keyword evidence="2" id="KW-1185">Reference proteome</keyword>
<organism evidence="1 2">
    <name type="scientific">Candidatus Epulonipiscium fishelsonii</name>
    <dbReference type="NCBI Taxonomy" id="77094"/>
    <lineage>
        <taxon>Bacteria</taxon>
        <taxon>Bacillati</taxon>
        <taxon>Bacillota</taxon>
        <taxon>Clostridia</taxon>
        <taxon>Lachnospirales</taxon>
        <taxon>Lachnospiraceae</taxon>
        <taxon>Candidatus Epulonipiscium</taxon>
    </lineage>
</organism>
<dbReference type="Proteomes" id="UP000188637">
    <property type="component" value="Unassembled WGS sequence"/>
</dbReference>
<evidence type="ECO:0000313" key="1">
    <source>
        <dbReference type="EMBL" id="ONI38442.1"/>
    </source>
</evidence>
<protein>
    <submittedName>
        <fullName evidence="1">Uncharacterized protein</fullName>
    </submittedName>
</protein>
<accession>A0ACC8X8T4</accession>
<sequence length="137" mass="15367">MEGFNMELKSCRKCKALFQYSGGKILCITCRADEEDSFLIVKDFLRENPSASLEMVNSETSVPIKLIKEFIRDGRLEVSNRSPLAVDCERCGKKTTSGRICPACKNQIARELNSVGKISPAPNKAEEPEYKGMRSKR</sequence>
<name>A0ACC8X8T4_9FIRM</name>
<proteinExistence type="predicted"/>